<evidence type="ECO:0000256" key="4">
    <source>
        <dbReference type="SAM" id="MobiDB-lite"/>
    </source>
</evidence>
<feature type="region of interest" description="Disordered" evidence="4">
    <location>
        <begin position="671"/>
        <end position="707"/>
    </location>
</feature>
<dbReference type="EMBL" id="JAAKFY010000004">
    <property type="protein sequence ID" value="KAF3858752.1"/>
    <property type="molecule type" value="Genomic_DNA"/>
</dbReference>
<dbReference type="InterPro" id="IPR001611">
    <property type="entry name" value="Leu-rich_rpt"/>
</dbReference>
<dbReference type="SMART" id="SM00365">
    <property type="entry name" value="LRR_SD22"/>
    <property type="match status" value="6"/>
</dbReference>
<dbReference type="InterPro" id="IPR000483">
    <property type="entry name" value="Cys-rich_flank_reg_C"/>
</dbReference>
<dbReference type="InterPro" id="IPR003591">
    <property type="entry name" value="Leu-rich_rpt_typical-subtyp"/>
</dbReference>
<dbReference type="PANTHER" id="PTHR24366:SF96">
    <property type="entry name" value="LEUCINE RICH REPEAT CONTAINING 53"/>
    <property type="match status" value="1"/>
</dbReference>
<keyword evidence="1" id="KW-0433">Leucine-rich repeat</keyword>
<dbReference type="Gene3D" id="3.80.10.10">
    <property type="entry name" value="Ribonuclease Inhibitor"/>
    <property type="match status" value="2"/>
</dbReference>
<evidence type="ECO:0000259" key="6">
    <source>
        <dbReference type="SMART" id="SM00082"/>
    </source>
</evidence>
<dbReference type="FunFam" id="3.80.10.10:FF:001360">
    <property type="entry name" value="Uncharacterized protein"/>
    <property type="match status" value="1"/>
</dbReference>
<protein>
    <recommendedName>
        <fullName evidence="6">LRRCT domain-containing protein</fullName>
    </recommendedName>
</protein>
<keyword evidence="2 5" id="KW-0732">Signal</keyword>
<dbReference type="Proteomes" id="UP000518266">
    <property type="component" value="Unassembled WGS sequence"/>
</dbReference>
<dbReference type="AlphaFoldDB" id="A0A7J5ZAA5"/>
<dbReference type="PROSITE" id="PS51450">
    <property type="entry name" value="LRR"/>
    <property type="match status" value="4"/>
</dbReference>
<feature type="signal peptide" evidence="5">
    <location>
        <begin position="1"/>
        <end position="21"/>
    </location>
</feature>
<evidence type="ECO:0000256" key="5">
    <source>
        <dbReference type="SAM" id="SignalP"/>
    </source>
</evidence>
<keyword evidence="8" id="KW-1185">Reference proteome</keyword>
<feature type="domain" description="LRRCT" evidence="6">
    <location>
        <begin position="396"/>
        <end position="448"/>
    </location>
</feature>
<dbReference type="PANTHER" id="PTHR24366">
    <property type="entry name" value="IG(IMMUNOGLOBULIN) AND LRR(LEUCINE RICH REPEAT) DOMAINS"/>
    <property type="match status" value="1"/>
</dbReference>
<gene>
    <name evidence="7" type="ORF">F7725_011953</name>
</gene>
<feature type="chain" id="PRO_5029544154" description="LRRCT domain-containing protein" evidence="5">
    <location>
        <begin position="22"/>
        <end position="707"/>
    </location>
</feature>
<dbReference type="SMART" id="SM00082">
    <property type="entry name" value="LRRCT"/>
    <property type="match status" value="1"/>
</dbReference>
<dbReference type="SMART" id="SM00369">
    <property type="entry name" value="LRR_TYP"/>
    <property type="match status" value="10"/>
</dbReference>
<dbReference type="SMART" id="SM00364">
    <property type="entry name" value="LRR_BAC"/>
    <property type="match status" value="8"/>
</dbReference>
<dbReference type="InterPro" id="IPR032675">
    <property type="entry name" value="LRR_dom_sf"/>
</dbReference>
<evidence type="ECO:0000313" key="7">
    <source>
        <dbReference type="EMBL" id="KAF3858752.1"/>
    </source>
</evidence>
<dbReference type="FunFam" id="3.80.10.10:FF:001164">
    <property type="entry name" value="GH01279p"/>
    <property type="match status" value="1"/>
</dbReference>
<name>A0A7J5ZAA5_DISMA</name>
<keyword evidence="3" id="KW-0677">Repeat</keyword>
<reference evidence="7 8" key="1">
    <citation type="submission" date="2020-03" db="EMBL/GenBank/DDBJ databases">
        <title>Dissostichus mawsoni Genome sequencing and assembly.</title>
        <authorList>
            <person name="Park H."/>
        </authorList>
    </citation>
    <scope>NUCLEOTIDE SEQUENCE [LARGE SCALE GENOMIC DNA]</scope>
    <source>
        <strain evidence="7">DM0001</strain>
        <tissue evidence="7">Muscle</tissue>
    </source>
</reference>
<organism evidence="7 8">
    <name type="scientific">Dissostichus mawsoni</name>
    <name type="common">Antarctic cod</name>
    <dbReference type="NCBI Taxonomy" id="36200"/>
    <lineage>
        <taxon>Eukaryota</taxon>
        <taxon>Metazoa</taxon>
        <taxon>Chordata</taxon>
        <taxon>Craniata</taxon>
        <taxon>Vertebrata</taxon>
        <taxon>Euteleostomi</taxon>
        <taxon>Actinopterygii</taxon>
        <taxon>Neopterygii</taxon>
        <taxon>Teleostei</taxon>
        <taxon>Neoteleostei</taxon>
        <taxon>Acanthomorphata</taxon>
        <taxon>Eupercaria</taxon>
        <taxon>Perciformes</taxon>
        <taxon>Notothenioidei</taxon>
        <taxon>Nototheniidae</taxon>
        <taxon>Dissostichus</taxon>
    </lineage>
</organism>
<evidence type="ECO:0000313" key="8">
    <source>
        <dbReference type="Proteomes" id="UP000518266"/>
    </source>
</evidence>
<dbReference type="Pfam" id="PF13855">
    <property type="entry name" value="LRR_8"/>
    <property type="match status" value="3"/>
</dbReference>
<evidence type="ECO:0000256" key="2">
    <source>
        <dbReference type="ARBA" id="ARBA00022729"/>
    </source>
</evidence>
<dbReference type="SUPFAM" id="SSF52058">
    <property type="entry name" value="L domain-like"/>
    <property type="match status" value="1"/>
</dbReference>
<sequence length="707" mass="79016">MDKVLGLLLFLVLLLCHKSNTQLQTSCPYNCQCFTSVQILCAEERMSSLPKNMSRQVKEFIVIRSTVSYLFAQTLKESPQLTKLIFLSNALRTFEHLSELQELEISGNPWLEYLYLGTFSKQGNLTKLMLNFNVFKTVLPGMFDSLKKLETLQMKGNVISNLPAFLLLHLHNLRVLDLSQNKIQDVKRETFSGPAKLEILKLNNNLISNLTSDLFHNVSQLEELHLEGNKISELADDSFSVLTKLKVLNLRGNLLTSFSGKLFGFNAPTLKELNLKGNILTTLSSLSSLTSLTDFILSSNQLSDLPEDTFRNVTALENLDLSENQLTLLPETVFNELFSIKAIHLNKNNLSRVDANLFEDQLLIQQLYLSDNQLESLPLGLLDPFVIQHTVRLHGNPWKCDCHMWYLHDWVLRNGRDVEMLDRMLCSSPGFLRRRAVVSIDKDQLVCEVSRDATTDLSRCRVQASGDTVIVNCKVDKCSPLTVRLQFQEDDGSITEHYLKNESKCSNDTVIDIPALSHGLIYFGMISQLARLHLSTDPRRLGLSAASQVPHLIRENLLPARKQVMELVSYQGLHTESEVTGGATGDMCGLFCAPRGMRAELGTRKANCPSGVGTTWKPPYSFMASGEESIAEPLLQDICGAGATGVCVPVCPSLCAPGWLRRRVLTSVFSPSHEDRKRVTSPKHSLNPARYLPRTEGSGFTAAGEEI</sequence>
<comment type="caution">
    <text evidence="7">The sequence shown here is derived from an EMBL/GenBank/DDBJ whole genome shotgun (WGS) entry which is preliminary data.</text>
</comment>
<evidence type="ECO:0000256" key="1">
    <source>
        <dbReference type="ARBA" id="ARBA00022614"/>
    </source>
</evidence>
<accession>A0A7J5ZAA5</accession>
<proteinExistence type="predicted"/>
<dbReference type="OrthoDB" id="6363818at2759"/>
<evidence type="ECO:0000256" key="3">
    <source>
        <dbReference type="ARBA" id="ARBA00022737"/>
    </source>
</evidence>